<evidence type="ECO:0000256" key="11">
    <source>
        <dbReference type="ARBA" id="ARBA00023136"/>
    </source>
</evidence>
<evidence type="ECO:0000256" key="7">
    <source>
        <dbReference type="ARBA" id="ARBA00022729"/>
    </source>
</evidence>
<dbReference type="InterPro" id="IPR003715">
    <property type="entry name" value="Poly_export_N"/>
</dbReference>
<proteinExistence type="inferred from homology"/>
<keyword evidence="3" id="KW-0813">Transport</keyword>
<keyword evidence="13" id="KW-0998">Cell outer membrane</keyword>
<reference evidence="20" key="1">
    <citation type="journal article" date="2019" name="Int. J. Syst. Evol. Microbiol.">
        <title>The Global Catalogue of Microorganisms (GCM) 10K type strain sequencing project: providing services to taxonomists for standard genome sequencing and annotation.</title>
        <authorList>
            <consortium name="The Broad Institute Genomics Platform"/>
            <consortium name="The Broad Institute Genome Sequencing Center for Infectious Disease"/>
            <person name="Wu L."/>
            <person name="Ma J."/>
        </authorList>
    </citation>
    <scope>NUCLEOTIDE SEQUENCE [LARGE SCALE GENOMIC DNA]</scope>
    <source>
        <strain evidence="20">CGMCC 1.8859</strain>
    </source>
</reference>
<feature type="domain" description="SLBB" evidence="18">
    <location>
        <begin position="104"/>
        <end position="182"/>
    </location>
</feature>
<dbReference type="Gene3D" id="3.10.560.10">
    <property type="entry name" value="Outer membrane lipoprotein wza domain like"/>
    <property type="match status" value="2"/>
</dbReference>
<dbReference type="Pfam" id="PF10531">
    <property type="entry name" value="SLBB"/>
    <property type="match status" value="1"/>
</dbReference>
<evidence type="ECO:0000256" key="1">
    <source>
        <dbReference type="ARBA" id="ARBA00004571"/>
    </source>
</evidence>
<keyword evidence="10" id="KW-0626">Porin</keyword>
<keyword evidence="20" id="KW-1185">Reference proteome</keyword>
<evidence type="ECO:0000256" key="3">
    <source>
        <dbReference type="ARBA" id="ARBA00022448"/>
    </source>
</evidence>
<keyword evidence="8" id="KW-0625">Polysaccharide transport</keyword>
<evidence type="ECO:0000256" key="15">
    <source>
        <dbReference type="SAM" id="SignalP"/>
    </source>
</evidence>
<keyword evidence="5" id="KW-0762">Sugar transport</keyword>
<comment type="similarity">
    <text evidence="2">Belongs to the BexD/CtrA/VexA family.</text>
</comment>
<evidence type="ECO:0000259" key="17">
    <source>
        <dbReference type="Pfam" id="PF10531"/>
    </source>
</evidence>
<evidence type="ECO:0000259" key="18">
    <source>
        <dbReference type="Pfam" id="PF22461"/>
    </source>
</evidence>
<feature type="domain" description="Soluble ligand binding" evidence="17">
    <location>
        <begin position="187"/>
        <end position="240"/>
    </location>
</feature>
<comment type="subcellular location">
    <subcellularLocation>
        <location evidence="1">Cell outer membrane</location>
        <topology evidence="1">Multi-pass membrane protein</topology>
    </subcellularLocation>
</comment>
<accession>A0ABQ2P8S7</accession>
<comment type="caution">
    <text evidence="19">The sequence shown here is derived from an EMBL/GenBank/DDBJ whole genome shotgun (WGS) entry which is preliminary data.</text>
</comment>
<dbReference type="Pfam" id="PF02563">
    <property type="entry name" value="Poly_export"/>
    <property type="match status" value="1"/>
</dbReference>
<evidence type="ECO:0000256" key="6">
    <source>
        <dbReference type="ARBA" id="ARBA00022692"/>
    </source>
</evidence>
<dbReference type="PANTHER" id="PTHR33619">
    <property type="entry name" value="POLYSACCHARIDE EXPORT PROTEIN GFCE-RELATED"/>
    <property type="match status" value="1"/>
</dbReference>
<dbReference type="InterPro" id="IPR019554">
    <property type="entry name" value="Soluble_ligand-bd"/>
</dbReference>
<evidence type="ECO:0000256" key="10">
    <source>
        <dbReference type="ARBA" id="ARBA00023114"/>
    </source>
</evidence>
<evidence type="ECO:0000256" key="12">
    <source>
        <dbReference type="ARBA" id="ARBA00023139"/>
    </source>
</evidence>
<feature type="signal peptide" evidence="15">
    <location>
        <begin position="1"/>
        <end position="21"/>
    </location>
</feature>
<keyword evidence="11" id="KW-0472">Membrane</keyword>
<sequence>MKKLITFFALCMLAVAMQVKAADAGEYRLGTGDVLKISVYDHPELEKEIQVSQEGTITYPMIGTVSVKGKTFSEAEALIAKKLVDGDFIKKPNVNILVSQYKSQMVSVVGEVNHPGRFPLDSSINVVDLLALAGGISPNGGDKVFLVRDNQRTEIMLPRLVTGGDGATALETRLKNGDVIYVPRMAMVYVYGDVNRAGGFRLEQNMSVMQALSLAGGYTTRASHSSLVLTRTTADGKVTRKDAKPDDLLQENDVVFVPESIF</sequence>
<gene>
    <name evidence="19" type="ORF">GCM10010970_17910</name>
</gene>
<evidence type="ECO:0000313" key="20">
    <source>
        <dbReference type="Proteomes" id="UP000637267"/>
    </source>
</evidence>
<name>A0ABQ2P8S7_9NEIS</name>
<evidence type="ECO:0008006" key="21">
    <source>
        <dbReference type="Google" id="ProtNLM"/>
    </source>
</evidence>
<dbReference type="InterPro" id="IPR049712">
    <property type="entry name" value="Poly_export"/>
</dbReference>
<evidence type="ECO:0000256" key="2">
    <source>
        <dbReference type="ARBA" id="ARBA00009450"/>
    </source>
</evidence>
<evidence type="ECO:0000259" key="16">
    <source>
        <dbReference type="Pfam" id="PF02563"/>
    </source>
</evidence>
<feature type="domain" description="Polysaccharide export protein N-terminal" evidence="16">
    <location>
        <begin position="23"/>
        <end position="98"/>
    </location>
</feature>
<dbReference type="EMBL" id="BMLX01000002">
    <property type="protein sequence ID" value="GGP20979.1"/>
    <property type="molecule type" value="Genomic_DNA"/>
</dbReference>
<keyword evidence="9" id="KW-0406">Ion transport</keyword>
<evidence type="ECO:0000313" key="19">
    <source>
        <dbReference type="EMBL" id="GGP20979.1"/>
    </source>
</evidence>
<dbReference type="Proteomes" id="UP000637267">
    <property type="component" value="Unassembled WGS sequence"/>
</dbReference>
<dbReference type="Gene3D" id="3.30.1950.10">
    <property type="entry name" value="wza like domain"/>
    <property type="match status" value="1"/>
</dbReference>
<evidence type="ECO:0000256" key="8">
    <source>
        <dbReference type="ARBA" id="ARBA00023047"/>
    </source>
</evidence>
<organism evidence="19 20">
    <name type="scientific">Silvimonas iriomotensis</name>
    <dbReference type="NCBI Taxonomy" id="449662"/>
    <lineage>
        <taxon>Bacteria</taxon>
        <taxon>Pseudomonadati</taxon>
        <taxon>Pseudomonadota</taxon>
        <taxon>Betaproteobacteria</taxon>
        <taxon>Neisseriales</taxon>
        <taxon>Chitinibacteraceae</taxon>
        <taxon>Silvimonas</taxon>
    </lineage>
</organism>
<evidence type="ECO:0000256" key="4">
    <source>
        <dbReference type="ARBA" id="ARBA00022452"/>
    </source>
</evidence>
<dbReference type="Pfam" id="PF22461">
    <property type="entry name" value="SLBB_2"/>
    <property type="match status" value="1"/>
</dbReference>
<evidence type="ECO:0000256" key="13">
    <source>
        <dbReference type="ARBA" id="ARBA00023237"/>
    </source>
</evidence>
<feature type="chain" id="PRO_5046220069" description="Polysaccharide export outer membrane protein" evidence="15">
    <location>
        <begin position="22"/>
        <end position="262"/>
    </location>
</feature>
<evidence type="ECO:0000256" key="5">
    <source>
        <dbReference type="ARBA" id="ARBA00022597"/>
    </source>
</evidence>
<keyword evidence="14" id="KW-0449">Lipoprotein</keyword>
<keyword evidence="7 15" id="KW-0732">Signal</keyword>
<keyword evidence="6" id="KW-0812">Transmembrane</keyword>
<dbReference type="InterPro" id="IPR054765">
    <property type="entry name" value="SLBB_dom"/>
</dbReference>
<evidence type="ECO:0000256" key="9">
    <source>
        <dbReference type="ARBA" id="ARBA00023065"/>
    </source>
</evidence>
<keyword evidence="12" id="KW-0564">Palmitate</keyword>
<keyword evidence="4" id="KW-1134">Transmembrane beta strand</keyword>
<protein>
    <recommendedName>
        <fullName evidence="21">Polysaccharide export outer membrane protein</fullName>
    </recommendedName>
</protein>
<evidence type="ECO:0000256" key="14">
    <source>
        <dbReference type="ARBA" id="ARBA00023288"/>
    </source>
</evidence>
<dbReference type="PANTHER" id="PTHR33619:SF3">
    <property type="entry name" value="POLYSACCHARIDE EXPORT PROTEIN GFCE-RELATED"/>
    <property type="match status" value="1"/>
</dbReference>